<reference evidence="1 2" key="1">
    <citation type="submission" date="2018-05" db="EMBL/GenBank/DDBJ databases">
        <title>Description of Sphingomonas pokkalii sp nov, isolated from the rhizosphere of saline tolerant pokkali rice and its draft genome analysis.</title>
        <authorList>
            <person name="Menon R."/>
            <person name="Kumari S."/>
            <person name="Rameshkumar N."/>
        </authorList>
    </citation>
    <scope>NUCLEOTIDE SEQUENCE [LARGE SCALE GENOMIC DNA]</scope>
    <source>
        <strain evidence="1 2">L3B27</strain>
    </source>
</reference>
<dbReference type="Gene3D" id="3.40.50.150">
    <property type="entry name" value="Vaccinia Virus protein VP39"/>
    <property type="match status" value="1"/>
</dbReference>
<keyword evidence="2" id="KW-1185">Reference proteome</keyword>
<gene>
    <name evidence="1" type="ORF">DD559_15745</name>
</gene>
<dbReference type="AlphaFoldDB" id="A0A2U0SGY5"/>
<evidence type="ECO:0008006" key="3">
    <source>
        <dbReference type="Google" id="ProtNLM"/>
    </source>
</evidence>
<comment type="caution">
    <text evidence="1">The sequence shown here is derived from an EMBL/GenBank/DDBJ whole genome shotgun (WGS) entry which is preliminary data.</text>
</comment>
<proteinExistence type="predicted"/>
<dbReference type="SUPFAM" id="SSF53335">
    <property type="entry name" value="S-adenosyl-L-methionine-dependent methyltransferases"/>
    <property type="match status" value="1"/>
</dbReference>
<organism evidence="1 2">
    <name type="scientific">Sphingomonas pokkalii</name>
    <dbReference type="NCBI Taxonomy" id="2175090"/>
    <lineage>
        <taxon>Bacteria</taxon>
        <taxon>Pseudomonadati</taxon>
        <taxon>Pseudomonadota</taxon>
        <taxon>Alphaproteobacteria</taxon>
        <taxon>Sphingomonadales</taxon>
        <taxon>Sphingomonadaceae</taxon>
        <taxon>Sphingomonas</taxon>
    </lineage>
</organism>
<evidence type="ECO:0000313" key="2">
    <source>
        <dbReference type="Proteomes" id="UP000245890"/>
    </source>
</evidence>
<protein>
    <recommendedName>
        <fullName evidence="3">Methyltransferase type 11 domain-containing protein</fullName>
    </recommendedName>
</protein>
<evidence type="ECO:0000313" key="1">
    <source>
        <dbReference type="EMBL" id="PVX30612.1"/>
    </source>
</evidence>
<dbReference type="InterPro" id="IPR029063">
    <property type="entry name" value="SAM-dependent_MTases_sf"/>
</dbReference>
<name>A0A2U0SGY5_9SPHN</name>
<accession>A0A2U0SGY5</accession>
<dbReference type="Proteomes" id="UP000245890">
    <property type="component" value="Unassembled WGS sequence"/>
</dbReference>
<sequence length="266" mass="30082">MNENVFSGETDRRFASPFAQARDVPSIDDCYFYHTMDIPGHGTVEGEWDLRGIEDRYLGHFDFAKKRVLDVGAASGILTFHIEKQGADVVSFDLSDAFDWDIVPFAGSDADETRRARRQHIDKINNAYWFCHRAFGSNAKMVNGVVYDIPSSIGPVDVSVLGSILLHLRDPFLALTNVAALTKETIIVAELSPYGRLASMFRRNPRFMPRGLKPNGINDGWYRLPPLLVREYLAILGFADQRIVWNTFKYGSRTRPIYTIVANRTS</sequence>
<dbReference type="RefSeq" id="WP_116470022.1">
    <property type="nucleotide sequence ID" value="NZ_QENQ01000001.1"/>
</dbReference>
<dbReference type="EMBL" id="QENQ01000001">
    <property type="protein sequence ID" value="PVX30612.1"/>
    <property type="molecule type" value="Genomic_DNA"/>
</dbReference>
<dbReference type="OrthoDB" id="9765084at2"/>